<dbReference type="KEGG" id="pmx:PERMA_1725"/>
<dbReference type="GO" id="GO:0005886">
    <property type="term" value="C:plasma membrane"/>
    <property type="evidence" value="ECO:0007669"/>
    <property type="project" value="InterPro"/>
</dbReference>
<dbReference type="GO" id="GO:0015221">
    <property type="term" value="F:lipopolysaccharide transmembrane transporter activity"/>
    <property type="evidence" value="ECO:0007669"/>
    <property type="project" value="InterPro"/>
</dbReference>
<evidence type="ECO:0000313" key="2">
    <source>
        <dbReference type="Proteomes" id="UP000001366"/>
    </source>
</evidence>
<reference evidence="1 2" key="1">
    <citation type="journal article" date="2009" name="J. Bacteriol.">
        <title>Complete and draft genome sequences of six members of the Aquificales.</title>
        <authorList>
            <person name="Reysenbach A.L."/>
            <person name="Hamamura N."/>
            <person name="Podar M."/>
            <person name="Griffiths E."/>
            <person name="Ferreira S."/>
            <person name="Hochstein R."/>
            <person name="Heidelberg J."/>
            <person name="Johnson J."/>
            <person name="Mead D."/>
            <person name="Pohorille A."/>
            <person name="Sarmiento M."/>
            <person name="Schweighofer K."/>
            <person name="Seshadri R."/>
            <person name="Voytek M.A."/>
        </authorList>
    </citation>
    <scope>NUCLEOTIDE SEQUENCE [LARGE SCALE GENOMIC DNA]</scope>
    <source>
        <strain evidence="2">DSM 14350 / EX-H1</strain>
    </source>
</reference>
<dbReference type="NCBIfam" id="TIGR04409">
    <property type="entry name" value="LptC_YrbK"/>
    <property type="match status" value="1"/>
</dbReference>
<evidence type="ECO:0000313" key="1">
    <source>
        <dbReference type="EMBL" id="ACO03751.1"/>
    </source>
</evidence>
<proteinExistence type="predicted"/>
<dbReference type="Gene3D" id="2.60.450.10">
    <property type="entry name" value="Lipopolysaccharide (LPS) transport protein A like domain"/>
    <property type="match status" value="1"/>
</dbReference>
<dbReference type="Proteomes" id="UP000001366">
    <property type="component" value="Chromosome"/>
</dbReference>
<dbReference type="STRING" id="123214.PERMA_1725"/>
<dbReference type="PaxDb" id="123214-PERMA_1725"/>
<organism evidence="1 2">
    <name type="scientific">Persephonella marina (strain DSM 14350 / EX-H1)</name>
    <dbReference type="NCBI Taxonomy" id="123214"/>
    <lineage>
        <taxon>Bacteria</taxon>
        <taxon>Pseudomonadati</taxon>
        <taxon>Aquificota</taxon>
        <taxon>Aquificia</taxon>
        <taxon>Aquificales</taxon>
        <taxon>Hydrogenothermaceae</taxon>
        <taxon>Persephonella</taxon>
    </lineage>
</organism>
<keyword evidence="2" id="KW-1185">Reference proteome</keyword>
<dbReference type="AlphaFoldDB" id="C0QS43"/>
<sequence>MKRHIISLSIIFLTAVFILNEINRYILEEKLSNIKYSDAQINDFLLIGKNGDSFLLRGERLTEKRDRILIDIFDLDYIKEKEKFKIKAEKGIYFKNKNVLKLIKNVNIQTDRFVMKTPQLYIFTKERVAKNNSDVHLYSDRMVTTGKGVFIDLKNERMIIKNARTVFRGI</sequence>
<dbReference type="RefSeq" id="WP_012675990.1">
    <property type="nucleotide sequence ID" value="NC_012440.1"/>
</dbReference>
<dbReference type="InterPro" id="IPR010664">
    <property type="entry name" value="LipoPS_assembly_LptC-rel"/>
</dbReference>
<dbReference type="HOGENOM" id="CLU_1569226_0_0_0"/>
<dbReference type="InterPro" id="IPR026265">
    <property type="entry name" value="LptC"/>
</dbReference>
<dbReference type="Pfam" id="PF06835">
    <property type="entry name" value="LptC"/>
    <property type="match status" value="1"/>
</dbReference>
<dbReference type="EMBL" id="CP001230">
    <property type="protein sequence ID" value="ACO03751.1"/>
    <property type="molecule type" value="Genomic_DNA"/>
</dbReference>
<protein>
    <recommendedName>
        <fullName evidence="3">LPS export ABC transporter periplasmic protein LptC</fullName>
    </recommendedName>
</protein>
<evidence type="ECO:0008006" key="3">
    <source>
        <dbReference type="Google" id="ProtNLM"/>
    </source>
</evidence>
<gene>
    <name evidence="1" type="ordered locus">PERMA_1725</name>
</gene>
<name>C0QS43_PERMH</name>
<accession>C0QS43</accession>